<dbReference type="PROSITE" id="PS52050">
    <property type="entry name" value="WYL"/>
    <property type="match status" value="1"/>
</dbReference>
<dbReference type="Pfam" id="PF25583">
    <property type="entry name" value="WCX"/>
    <property type="match status" value="1"/>
</dbReference>
<proteinExistence type="predicted"/>
<feature type="domain" description="WCX" evidence="4">
    <location>
        <begin position="239"/>
        <end position="317"/>
    </location>
</feature>
<gene>
    <name evidence="5" type="primary">ompR</name>
    <name evidence="5" type="ORF">SOCE836_046450</name>
</gene>
<evidence type="ECO:0000259" key="2">
    <source>
        <dbReference type="Pfam" id="PF08279"/>
    </source>
</evidence>
<feature type="compositionally biased region" description="Low complexity" evidence="1">
    <location>
        <begin position="329"/>
        <end position="342"/>
    </location>
</feature>
<accession>A0A4P2QQS0</accession>
<dbReference type="InterPro" id="IPR036390">
    <property type="entry name" value="WH_DNA-bd_sf"/>
</dbReference>
<protein>
    <submittedName>
        <fullName evidence="5">Transcriptional regulator</fullName>
    </submittedName>
</protein>
<dbReference type="InterPro" id="IPR057727">
    <property type="entry name" value="WCX_dom"/>
</dbReference>
<sequence>MRADRLLSLLLLLQQAKSRQLTAEDLARRLQVSARTIYRDLDALSSAGVPVYANRGPNGGIALLEGWQTSLTGLTQAEVQALSAVAAPGALADIGLSAALQSGLIKLSAALPVVQRSMAEHARQRLHVDSSGWFQGREVVPHLDVLREGVWQDRKVWLAYRDFDGVASERVVDPYGLVIKADRWYLVAGTTERGPSVFRGARVEGARLLDEGFARPEGFDLPSCWKAWCERFAERRASYVATLRVTEEGEAALRRIRPSGEHERWGQGKRGRDGTRTVTVDFERESIAVSQIVGLGRGVEALDPAALRARLEAIAADLRAVYGPRRAARARASAGAAAPPRTRGGRKAAR</sequence>
<dbReference type="EMBL" id="CP012672">
    <property type="protein sequence ID" value="AUX32505.1"/>
    <property type="molecule type" value="Genomic_DNA"/>
</dbReference>
<evidence type="ECO:0000259" key="3">
    <source>
        <dbReference type="Pfam" id="PF13280"/>
    </source>
</evidence>
<dbReference type="Pfam" id="PF13280">
    <property type="entry name" value="WYL"/>
    <property type="match status" value="1"/>
</dbReference>
<name>A0A4P2QQS0_SORCE</name>
<feature type="region of interest" description="Disordered" evidence="1">
    <location>
        <begin position="329"/>
        <end position="350"/>
    </location>
</feature>
<organism evidence="5 6">
    <name type="scientific">Sorangium cellulosum</name>
    <name type="common">Polyangium cellulosum</name>
    <dbReference type="NCBI Taxonomy" id="56"/>
    <lineage>
        <taxon>Bacteria</taxon>
        <taxon>Pseudomonadati</taxon>
        <taxon>Myxococcota</taxon>
        <taxon>Polyangia</taxon>
        <taxon>Polyangiales</taxon>
        <taxon>Polyangiaceae</taxon>
        <taxon>Sorangium</taxon>
    </lineage>
</organism>
<dbReference type="SUPFAM" id="SSF46785">
    <property type="entry name" value="Winged helix' DNA-binding domain"/>
    <property type="match status" value="1"/>
</dbReference>
<dbReference type="RefSeq" id="WP_129576077.1">
    <property type="nucleotide sequence ID" value="NZ_CP012672.1"/>
</dbReference>
<dbReference type="Proteomes" id="UP000295497">
    <property type="component" value="Chromosome"/>
</dbReference>
<evidence type="ECO:0000313" key="5">
    <source>
        <dbReference type="EMBL" id="AUX32505.1"/>
    </source>
</evidence>
<feature type="domain" description="WYL" evidence="3">
    <location>
        <begin position="141"/>
        <end position="207"/>
    </location>
</feature>
<dbReference type="Gene3D" id="1.10.10.10">
    <property type="entry name" value="Winged helix-like DNA-binding domain superfamily/Winged helix DNA-binding domain"/>
    <property type="match status" value="1"/>
</dbReference>
<evidence type="ECO:0000259" key="4">
    <source>
        <dbReference type="Pfam" id="PF25583"/>
    </source>
</evidence>
<dbReference type="PANTHER" id="PTHR34580">
    <property type="match status" value="1"/>
</dbReference>
<evidence type="ECO:0000313" key="6">
    <source>
        <dbReference type="Proteomes" id="UP000295497"/>
    </source>
</evidence>
<evidence type="ECO:0000256" key="1">
    <source>
        <dbReference type="SAM" id="MobiDB-lite"/>
    </source>
</evidence>
<dbReference type="Pfam" id="PF08279">
    <property type="entry name" value="HTH_11"/>
    <property type="match status" value="1"/>
</dbReference>
<dbReference type="InterPro" id="IPR026881">
    <property type="entry name" value="WYL_dom"/>
</dbReference>
<feature type="domain" description="Helix-turn-helix type 11" evidence="2">
    <location>
        <begin position="5"/>
        <end position="59"/>
    </location>
</feature>
<dbReference type="InterPro" id="IPR051534">
    <property type="entry name" value="CBASS_pafABC_assoc_protein"/>
</dbReference>
<dbReference type="PANTHER" id="PTHR34580:SF1">
    <property type="entry name" value="PROTEIN PAFC"/>
    <property type="match status" value="1"/>
</dbReference>
<dbReference type="AlphaFoldDB" id="A0A4P2QQS0"/>
<reference evidence="5 6" key="1">
    <citation type="submission" date="2015-09" db="EMBL/GenBank/DDBJ databases">
        <title>Sorangium comparison.</title>
        <authorList>
            <person name="Zaburannyi N."/>
            <person name="Bunk B."/>
            <person name="Overmann J."/>
            <person name="Mueller R."/>
        </authorList>
    </citation>
    <scope>NUCLEOTIDE SEQUENCE [LARGE SCALE GENOMIC DNA]</scope>
    <source>
        <strain evidence="5 6">So ce836</strain>
    </source>
</reference>
<dbReference type="InterPro" id="IPR036388">
    <property type="entry name" value="WH-like_DNA-bd_sf"/>
</dbReference>
<dbReference type="InterPro" id="IPR013196">
    <property type="entry name" value="HTH_11"/>
</dbReference>